<dbReference type="AlphaFoldDB" id="A0A2K1IKF3"/>
<dbReference type="EnsemblPlants" id="Pp3c23_22710V3.1">
    <property type="protein sequence ID" value="Pp3c23_22710V3.1"/>
    <property type="gene ID" value="Pp3c23_22710"/>
</dbReference>
<dbReference type="Proteomes" id="UP000006727">
    <property type="component" value="Chromosome 23"/>
</dbReference>
<sequence>MRQKVETGIIEEEYVSSNEQPTDMLTKPFGRAKFELAKEHLRMATPQKAGIFENLVRHKATAILDTSAPGCQGSLATLHFQIQFISANSKFQH</sequence>
<protein>
    <submittedName>
        <fullName evidence="1 2">Uncharacterized protein</fullName>
    </submittedName>
</protein>
<dbReference type="InParanoid" id="A0A2K1IKF3"/>
<organism evidence="1">
    <name type="scientific">Physcomitrium patens</name>
    <name type="common">Spreading-leaved earth moss</name>
    <name type="synonym">Physcomitrella patens</name>
    <dbReference type="NCBI Taxonomy" id="3218"/>
    <lineage>
        <taxon>Eukaryota</taxon>
        <taxon>Viridiplantae</taxon>
        <taxon>Streptophyta</taxon>
        <taxon>Embryophyta</taxon>
        <taxon>Bryophyta</taxon>
        <taxon>Bryophytina</taxon>
        <taxon>Bryopsida</taxon>
        <taxon>Funariidae</taxon>
        <taxon>Funariales</taxon>
        <taxon>Funariaceae</taxon>
        <taxon>Physcomitrium</taxon>
    </lineage>
</organism>
<evidence type="ECO:0000313" key="2">
    <source>
        <dbReference type="EnsemblPlants" id="Pp3c23_22710V3.1"/>
    </source>
</evidence>
<dbReference type="Gramene" id="Pp3c23_22710V3.1">
    <property type="protein sequence ID" value="Pp3c23_22710V3.1"/>
    <property type="gene ID" value="Pp3c23_22710"/>
</dbReference>
<evidence type="ECO:0000313" key="3">
    <source>
        <dbReference type="Proteomes" id="UP000006727"/>
    </source>
</evidence>
<evidence type="ECO:0000313" key="1">
    <source>
        <dbReference type="EMBL" id="PNR29756.1"/>
    </source>
</evidence>
<dbReference type="EMBL" id="ABEU02000023">
    <property type="protein sequence ID" value="PNR29756.1"/>
    <property type="molecule type" value="Genomic_DNA"/>
</dbReference>
<name>A0A2K1IKF3_PHYPA</name>
<reference evidence="1 3" key="1">
    <citation type="journal article" date="2008" name="Science">
        <title>The Physcomitrella genome reveals evolutionary insights into the conquest of land by plants.</title>
        <authorList>
            <person name="Rensing S."/>
            <person name="Lang D."/>
            <person name="Zimmer A."/>
            <person name="Terry A."/>
            <person name="Salamov A."/>
            <person name="Shapiro H."/>
            <person name="Nishiyama T."/>
            <person name="Perroud P.-F."/>
            <person name="Lindquist E."/>
            <person name="Kamisugi Y."/>
            <person name="Tanahashi T."/>
            <person name="Sakakibara K."/>
            <person name="Fujita T."/>
            <person name="Oishi K."/>
            <person name="Shin-I T."/>
            <person name="Kuroki Y."/>
            <person name="Toyoda A."/>
            <person name="Suzuki Y."/>
            <person name="Hashimoto A."/>
            <person name="Yamaguchi K."/>
            <person name="Sugano A."/>
            <person name="Kohara Y."/>
            <person name="Fujiyama A."/>
            <person name="Anterola A."/>
            <person name="Aoki S."/>
            <person name="Ashton N."/>
            <person name="Barbazuk W.B."/>
            <person name="Barker E."/>
            <person name="Bennetzen J."/>
            <person name="Bezanilla M."/>
            <person name="Blankenship R."/>
            <person name="Cho S.H."/>
            <person name="Dutcher S."/>
            <person name="Estelle M."/>
            <person name="Fawcett J.A."/>
            <person name="Gundlach H."/>
            <person name="Hanada K."/>
            <person name="Heyl A."/>
            <person name="Hicks K.A."/>
            <person name="Hugh J."/>
            <person name="Lohr M."/>
            <person name="Mayer K."/>
            <person name="Melkozernov A."/>
            <person name="Murata T."/>
            <person name="Nelson D."/>
            <person name="Pils B."/>
            <person name="Prigge M."/>
            <person name="Reiss B."/>
            <person name="Renner T."/>
            <person name="Rombauts S."/>
            <person name="Rushton P."/>
            <person name="Sanderfoot A."/>
            <person name="Schween G."/>
            <person name="Shiu S.-H."/>
            <person name="Stueber K."/>
            <person name="Theodoulou F.L."/>
            <person name="Tu H."/>
            <person name="Van de Peer Y."/>
            <person name="Verrier P.J."/>
            <person name="Waters E."/>
            <person name="Wood A."/>
            <person name="Yang L."/>
            <person name="Cove D."/>
            <person name="Cuming A."/>
            <person name="Hasebe M."/>
            <person name="Lucas S."/>
            <person name="Mishler D.B."/>
            <person name="Reski R."/>
            <person name="Grigoriev I."/>
            <person name="Quatrano R.S."/>
            <person name="Boore J.L."/>
        </authorList>
    </citation>
    <scope>NUCLEOTIDE SEQUENCE [LARGE SCALE GENOMIC DNA]</scope>
    <source>
        <strain evidence="2 3">cv. Gransden 2004</strain>
    </source>
</reference>
<proteinExistence type="predicted"/>
<dbReference type="PaxDb" id="3218-PP1S319_4V6.1"/>
<accession>A0A2K1IKF3</accession>
<gene>
    <name evidence="1" type="ORF">PHYPA_028450</name>
</gene>
<keyword evidence="3" id="KW-1185">Reference proteome</keyword>
<reference evidence="1 3" key="2">
    <citation type="journal article" date="2018" name="Plant J.">
        <title>The Physcomitrella patens chromosome-scale assembly reveals moss genome structure and evolution.</title>
        <authorList>
            <person name="Lang D."/>
            <person name="Ullrich K.K."/>
            <person name="Murat F."/>
            <person name="Fuchs J."/>
            <person name="Jenkins J."/>
            <person name="Haas F.B."/>
            <person name="Piednoel M."/>
            <person name="Gundlach H."/>
            <person name="Van Bel M."/>
            <person name="Meyberg R."/>
            <person name="Vives C."/>
            <person name="Morata J."/>
            <person name="Symeonidi A."/>
            <person name="Hiss M."/>
            <person name="Muchero W."/>
            <person name="Kamisugi Y."/>
            <person name="Saleh O."/>
            <person name="Blanc G."/>
            <person name="Decker E.L."/>
            <person name="van Gessel N."/>
            <person name="Grimwood J."/>
            <person name="Hayes R.D."/>
            <person name="Graham S.W."/>
            <person name="Gunter L.E."/>
            <person name="McDaniel S.F."/>
            <person name="Hoernstein S.N.W."/>
            <person name="Larsson A."/>
            <person name="Li F.W."/>
            <person name="Perroud P.F."/>
            <person name="Phillips J."/>
            <person name="Ranjan P."/>
            <person name="Rokshar D.S."/>
            <person name="Rothfels C.J."/>
            <person name="Schneider L."/>
            <person name="Shu S."/>
            <person name="Stevenson D.W."/>
            <person name="Thummler F."/>
            <person name="Tillich M."/>
            <person name="Villarreal Aguilar J.C."/>
            <person name="Widiez T."/>
            <person name="Wong G.K."/>
            <person name="Wymore A."/>
            <person name="Zhang Y."/>
            <person name="Zimmer A.D."/>
            <person name="Quatrano R.S."/>
            <person name="Mayer K.F.X."/>
            <person name="Goodstein D."/>
            <person name="Casacuberta J.M."/>
            <person name="Vandepoele K."/>
            <person name="Reski R."/>
            <person name="Cuming A.C."/>
            <person name="Tuskan G.A."/>
            <person name="Maumus F."/>
            <person name="Salse J."/>
            <person name="Schmutz J."/>
            <person name="Rensing S.A."/>
        </authorList>
    </citation>
    <scope>NUCLEOTIDE SEQUENCE [LARGE SCALE GENOMIC DNA]</scope>
    <source>
        <strain evidence="2 3">cv. Gransden 2004</strain>
    </source>
</reference>
<reference evidence="2" key="3">
    <citation type="submission" date="2020-12" db="UniProtKB">
        <authorList>
            <consortium name="EnsemblPlants"/>
        </authorList>
    </citation>
    <scope>IDENTIFICATION</scope>
</reference>